<dbReference type="AlphaFoldDB" id="A0A183AXI5"/>
<evidence type="ECO:0000313" key="3">
    <source>
        <dbReference type="WBParaSite" id="ECPE_0001170501-mRNA-1"/>
    </source>
</evidence>
<protein>
    <submittedName>
        <fullName evidence="3">Growth hormone releasing hormone</fullName>
    </submittedName>
</protein>
<dbReference type="GO" id="GO:0005886">
    <property type="term" value="C:plasma membrane"/>
    <property type="evidence" value="ECO:0007669"/>
    <property type="project" value="TreeGrafter"/>
</dbReference>
<reference evidence="1 2" key="2">
    <citation type="submission" date="2018-11" db="EMBL/GenBank/DDBJ databases">
        <authorList>
            <consortium name="Pathogen Informatics"/>
        </authorList>
    </citation>
    <scope>NUCLEOTIDE SEQUENCE [LARGE SCALE GENOMIC DNA]</scope>
    <source>
        <strain evidence="1 2">Egypt</strain>
    </source>
</reference>
<dbReference type="InterPro" id="IPR029021">
    <property type="entry name" value="Prot-tyrosine_phosphatase-like"/>
</dbReference>
<gene>
    <name evidence="1" type="ORF">ECPE_LOCUS11670</name>
</gene>
<dbReference type="OrthoDB" id="16692at2759"/>
<dbReference type="WBParaSite" id="ECPE_0001170501-mRNA-1">
    <property type="protein sequence ID" value="ECPE_0001170501-mRNA-1"/>
    <property type="gene ID" value="ECPE_0001170501"/>
</dbReference>
<proteinExistence type="predicted"/>
<dbReference type="PANTHER" id="PTHR12305">
    <property type="entry name" value="PHOSPHATASE WITH HOMOLOGY TO TENSIN"/>
    <property type="match status" value="1"/>
</dbReference>
<dbReference type="InterPro" id="IPR051281">
    <property type="entry name" value="Dual-spec_lipid-protein_phosph"/>
</dbReference>
<evidence type="ECO:0000313" key="2">
    <source>
        <dbReference type="Proteomes" id="UP000272942"/>
    </source>
</evidence>
<dbReference type="SUPFAM" id="SSF52799">
    <property type="entry name" value="(Phosphotyrosine protein) phosphatases II"/>
    <property type="match status" value="1"/>
</dbReference>
<dbReference type="GO" id="GO:0016314">
    <property type="term" value="F:phosphatidylinositol-3,4,5-trisphosphate 3-phosphatase activity"/>
    <property type="evidence" value="ECO:0007669"/>
    <property type="project" value="TreeGrafter"/>
</dbReference>
<dbReference type="Proteomes" id="UP000272942">
    <property type="component" value="Unassembled WGS sequence"/>
</dbReference>
<dbReference type="EMBL" id="UZAN01051281">
    <property type="protein sequence ID" value="VDP88807.1"/>
    <property type="molecule type" value="Genomic_DNA"/>
</dbReference>
<sequence length="92" mass="10433">MVCASLLQLGLARNATDALHMYGEKRTEDGKGVTIPSQRRYVQYYDTFLSKKLTYSRTRLWLNAVYVRGVQSQPGMLSLSVCSSVFISFVLF</sequence>
<reference evidence="3" key="1">
    <citation type="submission" date="2016-06" db="UniProtKB">
        <authorList>
            <consortium name="WormBaseParasite"/>
        </authorList>
    </citation>
    <scope>IDENTIFICATION</scope>
</reference>
<dbReference type="GO" id="GO:0048870">
    <property type="term" value="P:cell motility"/>
    <property type="evidence" value="ECO:0007669"/>
    <property type="project" value="TreeGrafter"/>
</dbReference>
<dbReference type="GO" id="GO:0046856">
    <property type="term" value="P:phosphatidylinositol dephosphorylation"/>
    <property type="evidence" value="ECO:0007669"/>
    <property type="project" value="TreeGrafter"/>
</dbReference>
<dbReference type="PANTHER" id="PTHR12305:SF81">
    <property type="entry name" value="PHOSPHATIDYLINOSITOL 3,4,5-TRISPHOSPHATE 3-PHOSPHATASE AND DUAL-SPECIFICITY PROTEIN PHOSPHATASE PTEN"/>
    <property type="match status" value="1"/>
</dbReference>
<dbReference type="GO" id="GO:0042995">
    <property type="term" value="C:cell projection"/>
    <property type="evidence" value="ECO:0007669"/>
    <property type="project" value="TreeGrafter"/>
</dbReference>
<dbReference type="Gene3D" id="3.90.190.10">
    <property type="entry name" value="Protein tyrosine phosphatase superfamily"/>
    <property type="match status" value="1"/>
</dbReference>
<organism evidence="3">
    <name type="scientific">Echinostoma caproni</name>
    <dbReference type="NCBI Taxonomy" id="27848"/>
    <lineage>
        <taxon>Eukaryota</taxon>
        <taxon>Metazoa</taxon>
        <taxon>Spiralia</taxon>
        <taxon>Lophotrochozoa</taxon>
        <taxon>Platyhelminthes</taxon>
        <taxon>Trematoda</taxon>
        <taxon>Digenea</taxon>
        <taxon>Plagiorchiida</taxon>
        <taxon>Echinostomata</taxon>
        <taxon>Echinostomatoidea</taxon>
        <taxon>Echinostomatidae</taxon>
        <taxon>Echinostoma</taxon>
    </lineage>
</organism>
<dbReference type="GO" id="GO:0008285">
    <property type="term" value="P:negative regulation of cell population proliferation"/>
    <property type="evidence" value="ECO:0007669"/>
    <property type="project" value="TreeGrafter"/>
</dbReference>
<dbReference type="GO" id="GO:0043491">
    <property type="term" value="P:phosphatidylinositol 3-kinase/protein kinase B signal transduction"/>
    <property type="evidence" value="ECO:0007669"/>
    <property type="project" value="TreeGrafter"/>
</dbReference>
<name>A0A183AXI5_9TREM</name>
<accession>A0A183AXI5</accession>
<keyword evidence="2" id="KW-1185">Reference proteome</keyword>
<dbReference type="GO" id="GO:0005634">
    <property type="term" value="C:nucleus"/>
    <property type="evidence" value="ECO:0007669"/>
    <property type="project" value="TreeGrafter"/>
</dbReference>
<dbReference type="GO" id="GO:0005829">
    <property type="term" value="C:cytosol"/>
    <property type="evidence" value="ECO:0007669"/>
    <property type="project" value="TreeGrafter"/>
</dbReference>
<dbReference type="GO" id="GO:0004725">
    <property type="term" value="F:protein tyrosine phosphatase activity"/>
    <property type="evidence" value="ECO:0007669"/>
    <property type="project" value="TreeGrafter"/>
</dbReference>
<dbReference type="GO" id="GO:0051896">
    <property type="term" value="P:regulation of phosphatidylinositol 3-kinase/protein kinase B signal transduction"/>
    <property type="evidence" value="ECO:0007669"/>
    <property type="project" value="TreeGrafter"/>
</dbReference>
<evidence type="ECO:0000313" key="1">
    <source>
        <dbReference type="EMBL" id="VDP88807.1"/>
    </source>
</evidence>